<feature type="disulfide bond" evidence="4">
    <location>
        <begin position="405"/>
        <end position="466"/>
    </location>
</feature>
<dbReference type="GO" id="GO:0016020">
    <property type="term" value="C:membrane"/>
    <property type="evidence" value="ECO:0007669"/>
    <property type="project" value="InterPro"/>
</dbReference>
<keyword evidence="1" id="KW-0732">Signal</keyword>
<organism evidence="7 8">
    <name type="scientific">Oryctolagus cuniculus</name>
    <name type="common">Rabbit</name>
    <dbReference type="NCBI Taxonomy" id="9986"/>
    <lineage>
        <taxon>Eukaryota</taxon>
        <taxon>Metazoa</taxon>
        <taxon>Chordata</taxon>
        <taxon>Craniata</taxon>
        <taxon>Vertebrata</taxon>
        <taxon>Euteleostomi</taxon>
        <taxon>Mammalia</taxon>
        <taxon>Eutheria</taxon>
        <taxon>Euarchontoglires</taxon>
        <taxon>Glires</taxon>
        <taxon>Lagomorpha</taxon>
        <taxon>Leporidae</taxon>
        <taxon>Oryctolagus</taxon>
    </lineage>
</organism>
<feature type="region of interest" description="Disordered" evidence="5">
    <location>
        <begin position="475"/>
        <end position="507"/>
    </location>
</feature>
<sequence>NQGKESELRRGAGGQREARPAGTQQTGPPSTLGSTCEGCGGPPCPRGEPVPQGRRELGHSGTPGLAKGCLRSGTLGCPARGWSSIQASRNLIPGVGAGRGYSTAGRGGALPHTPSPPPPAWRPFSGANSGCAGHLRGPFTALCPQGWVGTGWGHRPAPWTGTLPLLALQPRRGKRKGPWPPASGGAFPLLNFRARRRRLHLARTVGEGTERVQNIPPASALQPTPLPFPACFSAELRLVGGPSRCRGRLEVLHDGSWGSVCDDDWDVVDANVVCRQLGCGLALPVPRPLAFGQGRGPILLDNVECRGQEAALSECGSRGWGVHNCFHYEDVAVLCEEFLPSQYATRRALTSSAPPPSLQNGRDEGSVRLAGGAGPCQGRVEILHAGVWGTVCDDDWGLPDAAVVCRQLGCGAALAATTNAFFGYGTGHILLDNVHCEGVEPQLAGCSSLGWGVHNCGHHEDAGVFCAVLDPATPTAPPPSATRDDSAWHTERAATRGGAQPSGETASLTTAAWAAGRKSGRLRLVGGPGPCRGRVEVLYAGGWGTVCDDDWDFADARVACREAGCGPALGATGLGHFGYGRGPVLLDNVGCTGTEARLSDCFHLGWGQHNCGHHEDAGALCAGPDELVQQEGSETTRVPTPRPRDGHLRLANGAHRCEGRVELFLGQQWGTVCDDAWDLRAAGVLCRQLGCGQALAAPGEAHFGPGRGPILLDNVKCRGDESTLLLCSHIRWDAHNCDHGEDAGVLCRPL</sequence>
<keyword evidence="3 4" id="KW-1015">Disulfide bond</keyword>
<dbReference type="Ensembl" id="ENSOCUT00000063115.1">
    <property type="protein sequence ID" value="ENSOCUP00000041080.1"/>
    <property type="gene ID" value="ENSOCUG00000016629.4"/>
</dbReference>
<feature type="compositionally biased region" description="Basic and acidic residues" evidence="5">
    <location>
        <begin position="482"/>
        <end position="494"/>
    </location>
</feature>
<proteinExistence type="predicted"/>
<feature type="disulfide bond" evidence="4">
    <location>
        <begin position="436"/>
        <end position="446"/>
    </location>
</feature>
<dbReference type="STRING" id="9986.ENSOCUP00000041080"/>
<dbReference type="PROSITE" id="PS50287">
    <property type="entry name" value="SRCR_2"/>
    <property type="match status" value="4"/>
</dbReference>
<feature type="disulfide bond" evidence="4">
    <location>
        <begin position="547"/>
        <end position="611"/>
    </location>
</feature>
<feature type="disulfide bond" evidence="4">
    <location>
        <begin position="261"/>
        <end position="325"/>
    </location>
</feature>
<name>A0A5F9D5T2_RABIT</name>
<dbReference type="GeneTree" id="ENSGT00940000160521"/>
<feature type="disulfide bond" evidence="4">
    <location>
        <begin position="274"/>
        <end position="335"/>
    </location>
</feature>
<dbReference type="InParanoid" id="A0A5F9D5T2"/>
<feature type="disulfide bond" evidence="4">
    <location>
        <begin position="560"/>
        <end position="621"/>
    </location>
</feature>
<feature type="compositionally biased region" description="Polar residues" evidence="5">
    <location>
        <begin position="22"/>
        <end position="34"/>
    </location>
</feature>
<dbReference type="PANTHER" id="PTHR19331">
    <property type="entry name" value="SCAVENGER RECEPTOR DOMAIN-CONTAINING"/>
    <property type="match status" value="1"/>
</dbReference>
<evidence type="ECO:0000313" key="8">
    <source>
        <dbReference type="Proteomes" id="UP000001811"/>
    </source>
</evidence>
<dbReference type="SMR" id="A0A5F9D5T2"/>
<dbReference type="PROSITE" id="PS00420">
    <property type="entry name" value="SRCR_1"/>
    <property type="match status" value="4"/>
</dbReference>
<feature type="disulfide bond" evidence="4">
    <location>
        <begin position="673"/>
        <end position="737"/>
    </location>
</feature>
<feature type="disulfide bond" evidence="4">
    <location>
        <begin position="305"/>
        <end position="315"/>
    </location>
</feature>
<protein>
    <submittedName>
        <fullName evidence="7">Scavenger receptor cysteine rich family member with 4 domains</fullName>
    </submittedName>
</protein>
<dbReference type="InterPro" id="IPR036772">
    <property type="entry name" value="SRCR-like_dom_sf"/>
</dbReference>
<dbReference type="Gene3D" id="3.10.250.10">
    <property type="entry name" value="SRCR-like domain"/>
    <property type="match status" value="4"/>
</dbReference>
<feature type="domain" description="SRCR" evidence="6">
    <location>
        <begin position="648"/>
        <end position="748"/>
    </location>
</feature>
<gene>
    <name evidence="7" type="primary">SSC4D</name>
</gene>
<dbReference type="FunFam" id="3.10.250.10:FF:000001">
    <property type="entry name" value="Lysyl oxidase 4 isoform X1"/>
    <property type="match status" value="4"/>
</dbReference>
<dbReference type="EMBL" id="AAGW02075279">
    <property type="status" value="NOT_ANNOTATED_CDS"/>
    <property type="molecule type" value="Genomic_DNA"/>
</dbReference>
<feature type="disulfide bond" evidence="4">
    <location>
        <begin position="686"/>
        <end position="747"/>
    </location>
</feature>
<dbReference type="FunCoup" id="A0A5F9D5T2">
    <property type="interactions" value="19"/>
</dbReference>
<keyword evidence="2" id="KW-0677">Repeat</keyword>
<feature type="disulfide bond" evidence="4">
    <location>
        <begin position="717"/>
        <end position="727"/>
    </location>
</feature>
<feature type="compositionally biased region" description="Basic and acidic residues" evidence="5">
    <location>
        <begin position="1"/>
        <end position="10"/>
    </location>
</feature>
<reference evidence="7" key="3">
    <citation type="submission" date="2025-09" db="UniProtKB">
        <authorList>
            <consortium name="Ensembl"/>
        </authorList>
    </citation>
    <scope>IDENTIFICATION</scope>
    <source>
        <strain evidence="7">Thorbecke</strain>
    </source>
</reference>
<evidence type="ECO:0000256" key="2">
    <source>
        <dbReference type="ARBA" id="ARBA00022737"/>
    </source>
</evidence>
<feature type="domain" description="SRCR" evidence="6">
    <location>
        <begin position="367"/>
        <end position="467"/>
    </location>
</feature>
<reference evidence="7 8" key="1">
    <citation type="journal article" date="2011" name="Nature">
        <title>A high-resolution map of human evolutionary constraint using 29 mammals.</title>
        <authorList>
            <person name="Lindblad-Toh K."/>
            <person name="Garber M."/>
            <person name="Zuk O."/>
            <person name="Lin M.F."/>
            <person name="Parker B.J."/>
            <person name="Washietl S."/>
            <person name="Kheradpour P."/>
            <person name="Ernst J."/>
            <person name="Jordan G."/>
            <person name="Mauceli E."/>
            <person name="Ward L.D."/>
            <person name="Lowe C.B."/>
            <person name="Holloway A.K."/>
            <person name="Clamp M."/>
            <person name="Gnerre S."/>
            <person name="Alfoldi J."/>
            <person name="Beal K."/>
            <person name="Chang J."/>
            <person name="Clawson H."/>
            <person name="Cuff J."/>
            <person name="Di Palma F."/>
            <person name="Fitzgerald S."/>
            <person name="Flicek P."/>
            <person name="Guttman M."/>
            <person name="Hubisz M.J."/>
            <person name="Jaffe D.B."/>
            <person name="Jungreis I."/>
            <person name="Kent W.J."/>
            <person name="Kostka D."/>
            <person name="Lara M."/>
            <person name="Martins A.L."/>
            <person name="Massingham T."/>
            <person name="Moltke I."/>
            <person name="Raney B.J."/>
            <person name="Rasmussen M.D."/>
            <person name="Robinson J."/>
            <person name="Stark A."/>
            <person name="Vilella A.J."/>
            <person name="Wen J."/>
            <person name="Xie X."/>
            <person name="Zody M.C."/>
            <person name="Baldwin J."/>
            <person name="Bloom T."/>
            <person name="Chin C.W."/>
            <person name="Heiman D."/>
            <person name="Nicol R."/>
            <person name="Nusbaum C."/>
            <person name="Young S."/>
            <person name="Wilkinson J."/>
            <person name="Worley K.C."/>
            <person name="Kovar C.L."/>
            <person name="Muzny D.M."/>
            <person name="Gibbs R.A."/>
            <person name="Cree A."/>
            <person name="Dihn H.H."/>
            <person name="Fowler G."/>
            <person name="Jhangiani S."/>
            <person name="Joshi V."/>
            <person name="Lee S."/>
            <person name="Lewis L.R."/>
            <person name="Nazareth L.V."/>
            <person name="Okwuonu G."/>
            <person name="Santibanez J."/>
            <person name="Warren W.C."/>
            <person name="Mardis E.R."/>
            <person name="Weinstock G.M."/>
            <person name="Wilson R.K."/>
            <person name="Delehaunty K."/>
            <person name="Dooling D."/>
            <person name="Fronik C."/>
            <person name="Fulton L."/>
            <person name="Fulton B."/>
            <person name="Graves T."/>
            <person name="Minx P."/>
            <person name="Sodergren E."/>
            <person name="Birney E."/>
            <person name="Margulies E.H."/>
            <person name="Herrero J."/>
            <person name="Green E.D."/>
            <person name="Haussler D."/>
            <person name="Siepel A."/>
            <person name="Goldman N."/>
            <person name="Pollard K.S."/>
            <person name="Pedersen J.S."/>
            <person name="Lander E.S."/>
            <person name="Kellis M."/>
        </authorList>
    </citation>
    <scope>NUCLEOTIDE SEQUENCE [LARGE SCALE GENOMIC DNA]</scope>
    <source>
        <strain evidence="7 8">Thorbecke inbred</strain>
    </source>
</reference>
<evidence type="ECO:0000256" key="5">
    <source>
        <dbReference type="SAM" id="MobiDB-lite"/>
    </source>
</evidence>
<dbReference type="SUPFAM" id="SSF56487">
    <property type="entry name" value="SRCR-like"/>
    <property type="match status" value="4"/>
</dbReference>
<dbReference type="Bgee" id="ENSOCUG00000016629">
    <property type="expression patterns" value="Expressed in testis and 7 other cell types or tissues"/>
</dbReference>
<dbReference type="SMART" id="SM00202">
    <property type="entry name" value="SR"/>
    <property type="match status" value="4"/>
</dbReference>
<feature type="domain" description="SRCR" evidence="6">
    <location>
        <begin position="522"/>
        <end position="622"/>
    </location>
</feature>
<feature type="disulfide bond" evidence="4">
    <location>
        <begin position="591"/>
        <end position="601"/>
    </location>
</feature>
<evidence type="ECO:0000256" key="4">
    <source>
        <dbReference type="PROSITE-ProRule" id="PRU00196"/>
    </source>
</evidence>
<evidence type="ECO:0000313" key="7">
    <source>
        <dbReference type="Ensembl" id="ENSOCUP00000041080.1"/>
    </source>
</evidence>
<accession>A0A5F9D5T2</accession>
<evidence type="ECO:0000256" key="3">
    <source>
        <dbReference type="ARBA" id="ARBA00023157"/>
    </source>
</evidence>
<dbReference type="InterPro" id="IPR001190">
    <property type="entry name" value="SRCR"/>
</dbReference>
<feature type="domain" description="SRCR" evidence="6">
    <location>
        <begin position="236"/>
        <end position="336"/>
    </location>
</feature>
<dbReference type="PRINTS" id="PR00258">
    <property type="entry name" value="SPERACTRCPTR"/>
</dbReference>
<dbReference type="AlphaFoldDB" id="A0A5F9D5T2"/>
<evidence type="ECO:0000259" key="6">
    <source>
        <dbReference type="PROSITE" id="PS50287"/>
    </source>
</evidence>
<dbReference type="Proteomes" id="UP000001811">
    <property type="component" value="Chromosome 6"/>
</dbReference>
<dbReference type="PANTHER" id="PTHR19331:SF439">
    <property type="entry name" value="SCAVENGER RECEPTOR CYSTEINE-RICH DOMAIN-CONTAINING GROUP B PROTEIN"/>
    <property type="match status" value="1"/>
</dbReference>
<feature type="disulfide bond" evidence="4">
    <location>
        <begin position="392"/>
        <end position="456"/>
    </location>
</feature>
<evidence type="ECO:0000256" key="1">
    <source>
        <dbReference type="ARBA" id="ARBA00022729"/>
    </source>
</evidence>
<reference evidence="7" key="2">
    <citation type="submission" date="2025-08" db="UniProtKB">
        <authorList>
            <consortium name="Ensembl"/>
        </authorList>
    </citation>
    <scope>IDENTIFICATION</scope>
    <source>
        <strain evidence="7">Thorbecke</strain>
    </source>
</reference>
<dbReference type="Pfam" id="PF00530">
    <property type="entry name" value="SRCR"/>
    <property type="match status" value="4"/>
</dbReference>
<keyword evidence="8" id="KW-1185">Reference proteome</keyword>
<feature type="region of interest" description="Disordered" evidence="5">
    <location>
        <begin position="1"/>
        <end position="65"/>
    </location>
</feature>